<name>A0A2A9D3H6_9MICO</name>
<sequence>MDTQTTAAALALVWFGMVVAISFIEAPLKFRAPGITTELGLGIGRLVFAALNGVEGLLALLIFAVLVSDGVGGGGWWLLGAVVVLIVQLAAVRPALRQRTRAVLGGGGTGARSRAHWWYVGLEVVKAACLIIGGVQLLAA</sequence>
<dbReference type="EMBL" id="PDJD01000001">
    <property type="protein sequence ID" value="PFG21214.1"/>
    <property type="molecule type" value="Genomic_DNA"/>
</dbReference>
<accession>A0A2A9D3H6</accession>
<evidence type="ECO:0000313" key="2">
    <source>
        <dbReference type="EMBL" id="PFG21214.1"/>
    </source>
</evidence>
<organism evidence="2 3">
    <name type="scientific">Serinibacter salmoneus</name>
    <dbReference type="NCBI Taxonomy" id="556530"/>
    <lineage>
        <taxon>Bacteria</taxon>
        <taxon>Bacillati</taxon>
        <taxon>Actinomycetota</taxon>
        <taxon>Actinomycetes</taxon>
        <taxon>Micrococcales</taxon>
        <taxon>Beutenbergiaceae</taxon>
        <taxon>Serinibacter</taxon>
    </lineage>
</organism>
<keyword evidence="1" id="KW-0472">Membrane</keyword>
<evidence type="ECO:0008006" key="4">
    <source>
        <dbReference type="Google" id="ProtNLM"/>
    </source>
</evidence>
<keyword evidence="3" id="KW-1185">Reference proteome</keyword>
<protein>
    <recommendedName>
        <fullName evidence="4">DUF4149 domain-containing protein</fullName>
    </recommendedName>
</protein>
<feature type="transmembrane region" description="Helical" evidence="1">
    <location>
        <begin position="117"/>
        <end position="139"/>
    </location>
</feature>
<comment type="caution">
    <text evidence="2">The sequence shown here is derived from an EMBL/GenBank/DDBJ whole genome shotgun (WGS) entry which is preliminary data.</text>
</comment>
<evidence type="ECO:0000256" key="1">
    <source>
        <dbReference type="SAM" id="Phobius"/>
    </source>
</evidence>
<dbReference type="Proteomes" id="UP000224915">
    <property type="component" value="Unassembled WGS sequence"/>
</dbReference>
<dbReference type="RefSeq" id="WP_245867147.1">
    <property type="nucleotide sequence ID" value="NZ_PDJD01000001.1"/>
</dbReference>
<evidence type="ECO:0000313" key="3">
    <source>
        <dbReference type="Proteomes" id="UP000224915"/>
    </source>
</evidence>
<dbReference type="AlphaFoldDB" id="A0A2A9D3H6"/>
<proteinExistence type="predicted"/>
<feature type="transmembrane region" description="Helical" evidence="1">
    <location>
        <begin position="74"/>
        <end position="96"/>
    </location>
</feature>
<gene>
    <name evidence="2" type="ORF">ATL40_2837</name>
</gene>
<reference evidence="2 3" key="1">
    <citation type="submission" date="2017-10" db="EMBL/GenBank/DDBJ databases">
        <title>Sequencing the genomes of 1000 actinobacteria strains.</title>
        <authorList>
            <person name="Klenk H.-P."/>
        </authorList>
    </citation>
    <scope>NUCLEOTIDE SEQUENCE [LARGE SCALE GENOMIC DNA]</scope>
    <source>
        <strain evidence="2 3">DSM 21801</strain>
    </source>
</reference>
<keyword evidence="1" id="KW-1133">Transmembrane helix</keyword>
<keyword evidence="1" id="KW-0812">Transmembrane</keyword>
<feature type="transmembrane region" description="Helical" evidence="1">
    <location>
        <begin position="46"/>
        <end position="68"/>
    </location>
</feature>
<feature type="transmembrane region" description="Helical" evidence="1">
    <location>
        <begin position="6"/>
        <end position="26"/>
    </location>
</feature>